<organism evidence="2 3">
    <name type="scientific">Araneus ventricosus</name>
    <name type="common">Orbweaver spider</name>
    <name type="synonym">Epeira ventricosa</name>
    <dbReference type="NCBI Taxonomy" id="182803"/>
    <lineage>
        <taxon>Eukaryota</taxon>
        <taxon>Metazoa</taxon>
        <taxon>Ecdysozoa</taxon>
        <taxon>Arthropoda</taxon>
        <taxon>Chelicerata</taxon>
        <taxon>Arachnida</taxon>
        <taxon>Araneae</taxon>
        <taxon>Araneomorphae</taxon>
        <taxon>Entelegynae</taxon>
        <taxon>Araneoidea</taxon>
        <taxon>Araneidae</taxon>
        <taxon>Araneus</taxon>
    </lineage>
</organism>
<evidence type="ECO:0000313" key="3">
    <source>
        <dbReference type="Proteomes" id="UP000499080"/>
    </source>
</evidence>
<name>A0A4Y2DZF4_ARAVE</name>
<evidence type="ECO:0000256" key="1">
    <source>
        <dbReference type="SAM" id="MobiDB-lite"/>
    </source>
</evidence>
<accession>A0A4Y2DZF4</accession>
<keyword evidence="3" id="KW-1185">Reference proteome</keyword>
<protein>
    <submittedName>
        <fullName evidence="2">Uncharacterized protein</fullName>
    </submittedName>
</protein>
<proteinExistence type="predicted"/>
<sequence length="103" mass="11152">MLMWCHGGLVVRSQDRRIPGSKTDSTGNIWPWCTLNLTGQTPSRSCGAEVWRRGDSQVSSSSFDRGSKLGGPCENSCRAASKRDVSKTKRLCSSDTIPMGGTN</sequence>
<feature type="region of interest" description="Disordered" evidence="1">
    <location>
        <begin position="57"/>
        <end position="77"/>
    </location>
</feature>
<gene>
    <name evidence="2" type="ORF">AVEN_5744_1</name>
</gene>
<evidence type="ECO:0000313" key="2">
    <source>
        <dbReference type="EMBL" id="GBM21025.1"/>
    </source>
</evidence>
<comment type="caution">
    <text evidence="2">The sequence shown here is derived from an EMBL/GenBank/DDBJ whole genome shotgun (WGS) entry which is preliminary data.</text>
</comment>
<dbReference type="Proteomes" id="UP000499080">
    <property type="component" value="Unassembled WGS sequence"/>
</dbReference>
<dbReference type="AlphaFoldDB" id="A0A4Y2DZF4"/>
<dbReference type="EMBL" id="BGPR01000452">
    <property type="protein sequence ID" value="GBM21025.1"/>
    <property type="molecule type" value="Genomic_DNA"/>
</dbReference>
<reference evidence="2 3" key="1">
    <citation type="journal article" date="2019" name="Sci. Rep.">
        <title>Orb-weaving spider Araneus ventricosus genome elucidates the spidroin gene catalogue.</title>
        <authorList>
            <person name="Kono N."/>
            <person name="Nakamura H."/>
            <person name="Ohtoshi R."/>
            <person name="Moran D.A.P."/>
            <person name="Shinohara A."/>
            <person name="Yoshida Y."/>
            <person name="Fujiwara M."/>
            <person name="Mori M."/>
            <person name="Tomita M."/>
            <person name="Arakawa K."/>
        </authorList>
    </citation>
    <scope>NUCLEOTIDE SEQUENCE [LARGE SCALE GENOMIC DNA]</scope>
</reference>